<accession>A0A814MJZ7</accession>
<name>A0A814MJZ7_ADIRI</name>
<sequence>MDATNNFNSSIVQLLAGLHQFEVIAACVLYSLGFIGNFFALIVFSSLSDFRKISTGVLFLLMTISNFFHLWTLTTESVGALGYQLYPHVFFQCRLNPFVKNVSRAMSTSCSICIALDRLLRSETKMPMRSKFICTRRNVCKLAILLLIIFCLFWSFYLFPLSTQDRLTHSCYYNQSETYYFFLAKVNIPMRAVFFCAIPVIIMAAANGRMLYNIRQSHLRITHGQTRNTVSQITRRVSNTSRSAVDQMLLYLMIANVGVFIITQVPFHFYAVMHVYFDYLNGYIHLMIYATLLLWSSIYFGVAFYLYCLASPLFRKKFIEILKKIVHYTNICRQAN</sequence>
<evidence type="ECO:0000256" key="7">
    <source>
        <dbReference type="ARBA" id="ARBA00023224"/>
    </source>
</evidence>
<feature type="transmembrane region" description="Helical" evidence="8">
    <location>
        <begin position="140"/>
        <end position="159"/>
    </location>
</feature>
<feature type="transmembrane region" description="Helical" evidence="8">
    <location>
        <begin position="23"/>
        <end position="44"/>
    </location>
</feature>
<dbReference type="PANTHER" id="PTHR24243:SF208">
    <property type="entry name" value="PYROKININ-1 RECEPTOR"/>
    <property type="match status" value="1"/>
</dbReference>
<evidence type="ECO:0000259" key="9">
    <source>
        <dbReference type="PROSITE" id="PS50262"/>
    </source>
</evidence>
<feature type="domain" description="G-protein coupled receptors family 1 profile" evidence="9">
    <location>
        <begin position="36"/>
        <end position="315"/>
    </location>
</feature>
<comment type="caution">
    <text evidence="10">The sequence shown here is derived from an EMBL/GenBank/DDBJ whole genome shotgun (WGS) entry which is preliminary data.</text>
</comment>
<keyword evidence="4" id="KW-0297">G-protein coupled receptor</keyword>
<keyword evidence="6" id="KW-0675">Receptor</keyword>
<evidence type="ECO:0000256" key="1">
    <source>
        <dbReference type="ARBA" id="ARBA00004141"/>
    </source>
</evidence>
<reference evidence="10" key="1">
    <citation type="submission" date="2021-02" db="EMBL/GenBank/DDBJ databases">
        <authorList>
            <person name="Nowell W R."/>
        </authorList>
    </citation>
    <scope>NUCLEOTIDE SEQUENCE</scope>
</reference>
<evidence type="ECO:0000256" key="3">
    <source>
        <dbReference type="ARBA" id="ARBA00022989"/>
    </source>
</evidence>
<dbReference type="GO" id="GO:0005886">
    <property type="term" value="C:plasma membrane"/>
    <property type="evidence" value="ECO:0007669"/>
    <property type="project" value="TreeGrafter"/>
</dbReference>
<dbReference type="PROSITE" id="PS50262">
    <property type="entry name" value="G_PROTEIN_RECEP_F1_2"/>
    <property type="match status" value="1"/>
</dbReference>
<keyword evidence="2 8" id="KW-0812">Transmembrane</keyword>
<feature type="transmembrane region" description="Helical" evidence="8">
    <location>
        <begin position="283"/>
        <end position="307"/>
    </location>
</feature>
<feature type="transmembrane region" description="Helical" evidence="8">
    <location>
        <begin position="179"/>
        <end position="206"/>
    </location>
</feature>
<evidence type="ECO:0000256" key="8">
    <source>
        <dbReference type="SAM" id="Phobius"/>
    </source>
</evidence>
<evidence type="ECO:0000256" key="6">
    <source>
        <dbReference type="ARBA" id="ARBA00023170"/>
    </source>
</evidence>
<organism evidence="10 11">
    <name type="scientific">Adineta ricciae</name>
    <name type="common">Rotifer</name>
    <dbReference type="NCBI Taxonomy" id="249248"/>
    <lineage>
        <taxon>Eukaryota</taxon>
        <taxon>Metazoa</taxon>
        <taxon>Spiralia</taxon>
        <taxon>Gnathifera</taxon>
        <taxon>Rotifera</taxon>
        <taxon>Eurotatoria</taxon>
        <taxon>Bdelloidea</taxon>
        <taxon>Adinetida</taxon>
        <taxon>Adinetidae</taxon>
        <taxon>Adineta</taxon>
    </lineage>
</organism>
<feature type="transmembrane region" description="Helical" evidence="8">
    <location>
        <begin position="249"/>
        <end position="271"/>
    </location>
</feature>
<dbReference type="SUPFAM" id="SSF81321">
    <property type="entry name" value="Family A G protein-coupled receptor-like"/>
    <property type="match status" value="1"/>
</dbReference>
<keyword evidence="5 8" id="KW-0472">Membrane</keyword>
<feature type="transmembrane region" description="Helical" evidence="8">
    <location>
        <begin position="56"/>
        <end position="82"/>
    </location>
</feature>
<dbReference type="GO" id="GO:0004930">
    <property type="term" value="F:G protein-coupled receptor activity"/>
    <property type="evidence" value="ECO:0007669"/>
    <property type="project" value="UniProtKB-KW"/>
</dbReference>
<gene>
    <name evidence="10" type="ORF">XAT740_LOCUS17281</name>
</gene>
<evidence type="ECO:0000256" key="5">
    <source>
        <dbReference type="ARBA" id="ARBA00023136"/>
    </source>
</evidence>
<dbReference type="Proteomes" id="UP000663828">
    <property type="component" value="Unassembled WGS sequence"/>
</dbReference>
<dbReference type="InterPro" id="IPR017452">
    <property type="entry name" value="GPCR_Rhodpsn_7TM"/>
</dbReference>
<keyword evidence="11" id="KW-1185">Reference proteome</keyword>
<protein>
    <recommendedName>
        <fullName evidence="9">G-protein coupled receptors family 1 profile domain-containing protein</fullName>
    </recommendedName>
</protein>
<dbReference type="AlphaFoldDB" id="A0A814MJZ7"/>
<keyword evidence="7" id="KW-0807">Transducer</keyword>
<keyword evidence="3 8" id="KW-1133">Transmembrane helix</keyword>
<evidence type="ECO:0000256" key="2">
    <source>
        <dbReference type="ARBA" id="ARBA00022692"/>
    </source>
</evidence>
<dbReference type="PANTHER" id="PTHR24243">
    <property type="entry name" value="G-PROTEIN COUPLED RECEPTOR"/>
    <property type="match status" value="1"/>
</dbReference>
<dbReference type="EMBL" id="CAJNOR010001124">
    <property type="protein sequence ID" value="CAF1080234.1"/>
    <property type="molecule type" value="Genomic_DNA"/>
</dbReference>
<evidence type="ECO:0000256" key="4">
    <source>
        <dbReference type="ARBA" id="ARBA00023040"/>
    </source>
</evidence>
<evidence type="ECO:0000313" key="11">
    <source>
        <dbReference type="Proteomes" id="UP000663828"/>
    </source>
</evidence>
<evidence type="ECO:0000313" key="10">
    <source>
        <dbReference type="EMBL" id="CAF1080234.1"/>
    </source>
</evidence>
<comment type="subcellular location">
    <subcellularLocation>
        <location evidence="1">Membrane</location>
        <topology evidence="1">Multi-pass membrane protein</topology>
    </subcellularLocation>
</comment>
<proteinExistence type="predicted"/>
<dbReference type="Gene3D" id="1.20.1070.10">
    <property type="entry name" value="Rhodopsin 7-helix transmembrane proteins"/>
    <property type="match status" value="1"/>
</dbReference>